<dbReference type="OMA" id="ELDKRAW"/>
<name>A0A0C4E4D9_MAGP6</name>
<dbReference type="InterPro" id="IPR036956">
    <property type="entry name" value="Impact_N_sf"/>
</dbReference>
<dbReference type="EnsemblFungi" id="MAPG_07332T0">
    <property type="protein sequence ID" value="MAPG_07332T0"/>
    <property type="gene ID" value="MAPG_07332"/>
</dbReference>
<accession>A0A0C4E4D9</accession>
<dbReference type="InterPro" id="IPR023582">
    <property type="entry name" value="Impact"/>
</dbReference>
<proteinExistence type="inferred from homology"/>
<dbReference type="AlphaFoldDB" id="A0A0C4E4D9"/>
<dbReference type="InterPro" id="IPR020568">
    <property type="entry name" value="Ribosomal_Su5_D2-typ_SF"/>
</dbReference>
<feature type="region of interest" description="Disordered" evidence="2">
    <location>
        <begin position="153"/>
        <end position="204"/>
    </location>
</feature>
<feature type="region of interest" description="Disordered" evidence="2">
    <location>
        <begin position="102"/>
        <end position="121"/>
    </location>
</feature>
<reference evidence="5" key="5">
    <citation type="submission" date="2015-06" db="UniProtKB">
        <authorList>
            <consortium name="EnsemblFungi"/>
        </authorList>
    </citation>
    <scope>IDENTIFICATION</scope>
    <source>
        <strain evidence="5">ATCC 64411</strain>
    </source>
</reference>
<dbReference type="Gene3D" id="3.30.230.30">
    <property type="entry name" value="Impact, N-terminal domain"/>
    <property type="match status" value="1"/>
</dbReference>
<dbReference type="EMBL" id="ADBL01001773">
    <property type="status" value="NOT_ANNOTATED_CDS"/>
    <property type="molecule type" value="Genomic_DNA"/>
</dbReference>
<dbReference type="GO" id="GO:0005737">
    <property type="term" value="C:cytoplasm"/>
    <property type="evidence" value="ECO:0007669"/>
    <property type="project" value="TreeGrafter"/>
</dbReference>
<protein>
    <recommendedName>
        <fullName evidence="3">Impact N-terminal domain-containing protein</fullName>
    </recommendedName>
</protein>
<evidence type="ECO:0000313" key="6">
    <source>
        <dbReference type="Proteomes" id="UP000011715"/>
    </source>
</evidence>
<feature type="compositionally biased region" description="Low complexity" evidence="2">
    <location>
        <begin position="355"/>
        <end position="366"/>
    </location>
</feature>
<gene>
    <name evidence="4" type="ORF">MAPG_07332</name>
</gene>
<reference evidence="6" key="1">
    <citation type="submission" date="2010-05" db="EMBL/GenBank/DDBJ databases">
        <title>The genome sequence of Magnaporthe poae strain ATCC 64411.</title>
        <authorList>
            <person name="Ma L.-J."/>
            <person name="Dead R."/>
            <person name="Young S."/>
            <person name="Zeng Q."/>
            <person name="Koehrsen M."/>
            <person name="Alvarado L."/>
            <person name="Berlin A."/>
            <person name="Chapman S.B."/>
            <person name="Chen Z."/>
            <person name="Freedman E."/>
            <person name="Gellesch M."/>
            <person name="Goldberg J."/>
            <person name="Griggs A."/>
            <person name="Gujja S."/>
            <person name="Heilman E.R."/>
            <person name="Heiman D."/>
            <person name="Hepburn T."/>
            <person name="Howarth C."/>
            <person name="Jen D."/>
            <person name="Larson L."/>
            <person name="Mehta T."/>
            <person name="Neiman D."/>
            <person name="Pearson M."/>
            <person name="Roberts A."/>
            <person name="Saif S."/>
            <person name="Shea T."/>
            <person name="Shenoy N."/>
            <person name="Sisk P."/>
            <person name="Stolte C."/>
            <person name="Sykes S."/>
            <person name="Walk T."/>
            <person name="White J."/>
            <person name="Yandava C."/>
            <person name="Haas B."/>
            <person name="Nusbaum C."/>
            <person name="Birren B."/>
        </authorList>
    </citation>
    <scope>NUCLEOTIDE SEQUENCE [LARGE SCALE GENOMIC DNA]</scope>
    <source>
        <strain evidence="6">ATCC 64411 / 73-15</strain>
    </source>
</reference>
<comment type="similarity">
    <text evidence="1">Belongs to the IMPACT family.</text>
</comment>
<feature type="region of interest" description="Disordered" evidence="2">
    <location>
        <begin position="354"/>
        <end position="374"/>
    </location>
</feature>
<dbReference type="PANTHER" id="PTHR16301:SF4">
    <property type="entry name" value="IMPACT N-TERMINAL DOMAIN-CONTAINING PROTEIN"/>
    <property type="match status" value="1"/>
</dbReference>
<sequence length="509" mass="55300">MATQQDVQELLRLLVSARKLPMLQAMSHVKALQTIGLKSIRQVAEATLADVENAVPDAKAARSLHNACKAALLRYTMPEQPPSSRLSMAQAVVSANSRSKAHSLGIENAPPAEREGWGEGQPKVRIMGREIYVLKRGGYTWNGEESITDSAVKAEGGDDAPSPSNPIKSEPQASPPIKLESQSQSQSQTQQLIAPPPATPQPRQLLTWSTSQSISLKESTFVARATHMADPAERKKLVSSLMTKYPHLKTATHNAWAYRARPPGSSRIVEEKFDDGETGCGALILQMLRDADVADTLVVLTRWFGGKFLGPDRFRLMRNCVRGALSERMRLTGADAGLGAEAVWGLDVEAMRSKSTTAGGTGSSAATRHHRETTVVGMQIHRPESARNYLLRSFATASPPTPAGPSKEEEEEKNATEGGGSGDKKPAVAKKKKTQKEINLEKEENLGLLLGALRLLYDSWADHLTAVDLDQRAWGWYTAVRPSVDSGPSGWGAKGTLELRKILDLRRKA</sequence>
<dbReference type="eggNOG" id="KOG3299">
    <property type="taxonomic scope" value="Eukaryota"/>
</dbReference>
<organism evidence="5 6">
    <name type="scientific">Magnaporthiopsis poae (strain ATCC 64411 / 73-15)</name>
    <name type="common">Kentucky bluegrass fungus</name>
    <name type="synonym">Magnaporthe poae</name>
    <dbReference type="NCBI Taxonomy" id="644358"/>
    <lineage>
        <taxon>Eukaryota</taxon>
        <taxon>Fungi</taxon>
        <taxon>Dikarya</taxon>
        <taxon>Ascomycota</taxon>
        <taxon>Pezizomycotina</taxon>
        <taxon>Sordariomycetes</taxon>
        <taxon>Sordariomycetidae</taxon>
        <taxon>Magnaporthales</taxon>
        <taxon>Magnaporthaceae</taxon>
        <taxon>Magnaporthiopsis</taxon>
    </lineage>
</organism>
<feature type="domain" description="Impact N-terminal" evidence="3">
    <location>
        <begin position="217"/>
        <end position="325"/>
    </location>
</feature>
<dbReference type="STRING" id="644358.A0A0C4E4D9"/>
<dbReference type="Proteomes" id="UP000011715">
    <property type="component" value="Unassembled WGS sequence"/>
</dbReference>
<dbReference type="InterPro" id="IPR020569">
    <property type="entry name" value="UPF0029_Impact_CS"/>
</dbReference>
<feature type="compositionally biased region" description="Low complexity" evidence="2">
    <location>
        <begin position="181"/>
        <end position="191"/>
    </location>
</feature>
<dbReference type="PROSITE" id="PS00910">
    <property type="entry name" value="UPF0029"/>
    <property type="match status" value="1"/>
</dbReference>
<dbReference type="OrthoDB" id="514070at2759"/>
<reference evidence="5" key="4">
    <citation type="journal article" date="2015" name="G3 (Bethesda)">
        <title>Genome sequences of three phytopathogenic species of the Magnaporthaceae family of fungi.</title>
        <authorList>
            <person name="Okagaki L.H."/>
            <person name="Nunes C.C."/>
            <person name="Sailsbery J."/>
            <person name="Clay B."/>
            <person name="Brown D."/>
            <person name="John T."/>
            <person name="Oh Y."/>
            <person name="Young N."/>
            <person name="Fitzgerald M."/>
            <person name="Haas B.J."/>
            <person name="Zeng Q."/>
            <person name="Young S."/>
            <person name="Adiconis X."/>
            <person name="Fan L."/>
            <person name="Levin J.Z."/>
            <person name="Mitchell T.K."/>
            <person name="Okubara P.A."/>
            <person name="Farman M.L."/>
            <person name="Kohn L.M."/>
            <person name="Birren B."/>
            <person name="Ma L.-J."/>
            <person name="Dean R.A."/>
        </authorList>
    </citation>
    <scope>NUCLEOTIDE SEQUENCE</scope>
    <source>
        <strain evidence="5">ATCC 64411 / 73-15</strain>
    </source>
</reference>
<feature type="region of interest" description="Disordered" evidence="2">
    <location>
        <begin position="395"/>
        <end position="429"/>
    </location>
</feature>
<evidence type="ECO:0000256" key="2">
    <source>
        <dbReference type="SAM" id="MobiDB-lite"/>
    </source>
</evidence>
<evidence type="ECO:0000313" key="5">
    <source>
        <dbReference type="EnsemblFungi" id="MAPG_07332T0"/>
    </source>
</evidence>
<keyword evidence="6" id="KW-1185">Reference proteome</keyword>
<evidence type="ECO:0000259" key="3">
    <source>
        <dbReference type="Pfam" id="PF01205"/>
    </source>
</evidence>
<dbReference type="Pfam" id="PF01205">
    <property type="entry name" value="Impact_N"/>
    <property type="match status" value="1"/>
</dbReference>
<evidence type="ECO:0000313" key="4">
    <source>
        <dbReference type="EMBL" id="KLU88345.1"/>
    </source>
</evidence>
<reference evidence="4" key="2">
    <citation type="submission" date="2010-05" db="EMBL/GenBank/DDBJ databases">
        <title>The Genome Sequence of Magnaporthe poae strain ATCC 64411.</title>
        <authorList>
            <consortium name="The Broad Institute Genome Sequencing Platform"/>
            <consortium name="Broad Institute Genome Sequencing Center for Infectious Disease"/>
            <person name="Ma L.-J."/>
            <person name="Dead R."/>
            <person name="Young S."/>
            <person name="Zeng Q."/>
            <person name="Koehrsen M."/>
            <person name="Alvarado L."/>
            <person name="Berlin A."/>
            <person name="Chapman S.B."/>
            <person name="Chen Z."/>
            <person name="Freedman E."/>
            <person name="Gellesch M."/>
            <person name="Goldberg J."/>
            <person name="Griggs A."/>
            <person name="Gujja S."/>
            <person name="Heilman E.R."/>
            <person name="Heiman D."/>
            <person name="Hepburn T."/>
            <person name="Howarth C."/>
            <person name="Jen D."/>
            <person name="Larson L."/>
            <person name="Mehta T."/>
            <person name="Neiman D."/>
            <person name="Pearson M."/>
            <person name="Roberts A."/>
            <person name="Saif S."/>
            <person name="Shea T."/>
            <person name="Shenoy N."/>
            <person name="Sisk P."/>
            <person name="Stolte C."/>
            <person name="Sykes S."/>
            <person name="Walk T."/>
            <person name="White J."/>
            <person name="Yandava C."/>
            <person name="Haas B."/>
            <person name="Nusbaum C."/>
            <person name="Birren B."/>
        </authorList>
    </citation>
    <scope>NUCLEOTIDE SEQUENCE</scope>
    <source>
        <strain evidence="4">ATCC 64411</strain>
    </source>
</reference>
<reference evidence="4" key="3">
    <citation type="submission" date="2011-03" db="EMBL/GenBank/DDBJ databases">
        <title>Annotation of Magnaporthe poae ATCC 64411.</title>
        <authorList>
            <person name="Ma L.-J."/>
            <person name="Dead R."/>
            <person name="Young S.K."/>
            <person name="Zeng Q."/>
            <person name="Gargeya S."/>
            <person name="Fitzgerald M."/>
            <person name="Haas B."/>
            <person name="Abouelleil A."/>
            <person name="Alvarado L."/>
            <person name="Arachchi H.M."/>
            <person name="Berlin A."/>
            <person name="Brown A."/>
            <person name="Chapman S.B."/>
            <person name="Chen Z."/>
            <person name="Dunbar C."/>
            <person name="Freedman E."/>
            <person name="Gearin G."/>
            <person name="Gellesch M."/>
            <person name="Goldberg J."/>
            <person name="Griggs A."/>
            <person name="Gujja S."/>
            <person name="Heiman D."/>
            <person name="Howarth C."/>
            <person name="Larson L."/>
            <person name="Lui A."/>
            <person name="MacDonald P.J.P."/>
            <person name="Mehta T."/>
            <person name="Montmayeur A."/>
            <person name="Murphy C."/>
            <person name="Neiman D."/>
            <person name="Pearson M."/>
            <person name="Priest M."/>
            <person name="Roberts A."/>
            <person name="Saif S."/>
            <person name="Shea T."/>
            <person name="Shenoy N."/>
            <person name="Sisk P."/>
            <person name="Stolte C."/>
            <person name="Sykes S."/>
            <person name="Yandava C."/>
            <person name="Wortman J."/>
            <person name="Nusbaum C."/>
            <person name="Birren B."/>
        </authorList>
    </citation>
    <scope>NUCLEOTIDE SEQUENCE</scope>
    <source>
        <strain evidence="4">ATCC 64411</strain>
    </source>
</reference>
<dbReference type="EMBL" id="ADBL01001772">
    <property type="status" value="NOT_ANNOTATED_CDS"/>
    <property type="molecule type" value="Genomic_DNA"/>
</dbReference>
<dbReference type="GO" id="GO:0140469">
    <property type="term" value="P:GCN2-mediated signaling"/>
    <property type="evidence" value="ECO:0007669"/>
    <property type="project" value="TreeGrafter"/>
</dbReference>
<dbReference type="InterPro" id="IPR001498">
    <property type="entry name" value="Impact_N"/>
</dbReference>
<dbReference type="VEuPathDB" id="FungiDB:MAPG_07332"/>
<dbReference type="SUPFAM" id="SSF54211">
    <property type="entry name" value="Ribosomal protein S5 domain 2-like"/>
    <property type="match status" value="1"/>
</dbReference>
<evidence type="ECO:0000256" key="1">
    <source>
        <dbReference type="ARBA" id="ARBA00007665"/>
    </source>
</evidence>
<dbReference type="EMBL" id="GL876971">
    <property type="protein sequence ID" value="KLU88345.1"/>
    <property type="molecule type" value="Genomic_DNA"/>
</dbReference>
<dbReference type="GO" id="GO:0006446">
    <property type="term" value="P:regulation of translational initiation"/>
    <property type="evidence" value="ECO:0007669"/>
    <property type="project" value="TreeGrafter"/>
</dbReference>
<dbReference type="PANTHER" id="PTHR16301">
    <property type="entry name" value="IMPACT-RELATED"/>
    <property type="match status" value="1"/>
</dbReference>